<dbReference type="EMBL" id="JAPCXC010000100">
    <property type="protein sequence ID" value="KAJ1605450.1"/>
    <property type="molecule type" value="Genomic_DNA"/>
</dbReference>
<dbReference type="SUPFAM" id="SSF58038">
    <property type="entry name" value="SNARE fusion complex"/>
    <property type="match status" value="1"/>
</dbReference>
<protein>
    <submittedName>
        <fullName evidence="5">Synaptobrevin-like protein</fullName>
    </submittedName>
</protein>
<evidence type="ECO:0000256" key="1">
    <source>
        <dbReference type="ARBA" id="ARBA00022927"/>
    </source>
</evidence>
<gene>
    <name evidence="5" type="ORF">OJ253_3156</name>
</gene>
<dbReference type="Pfam" id="PF00957">
    <property type="entry name" value="Synaptobrevin"/>
    <property type="match status" value="1"/>
</dbReference>
<evidence type="ECO:0000256" key="3">
    <source>
        <dbReference type="SAM" id="Phobius"/>
    </source>
</evidence>
<dbReference type="AlphaFoldDB" id="A0A9D5DFF6"/>
<dbReference type="PROSITE" id="PS50892">
    <property type="entry name" value="V_SNARE"/>
    <property type="match status" value="1"/>
</dbReference>
<keyword evidence="1" id="KW-0813">Transport</keyword>
<dbReference type="InterPro" id="IPR042855">
    <property type="entry name" value="V_SNARE_CC"/>
</dbReference>
<accession>A0A9D5DFF6</accession>
<dbReference type="Gene3D" id="1.20.5.110">
    <property type="match status" value="1"/>
</dbReference>
<dbReference type="CDD" id="cd15843">
    <property type="entry name" value="R-SNARE"/>
    <property type="match status" value="1"/>
</dbReference>
<evidence type="ECO:0000313" key="5">
    <source>
        <dbReference type="EMBL" id="KAJ1605450.1"/>
    </source>
</evidence>
<dbReference type="PANTHER" id="PTHR21136:SF168">
    <property type="entry name" value="VESICLE-ASSOCIATED MEMBRANE PROTEIN 9"/>
    <property type="match status" value="1"/>
</dbReference>
<keyword evidence="3" id="KW-0812">Transmembrane</keyword>
<keyword evidence="1" id="KW-0653">Protein transport</keyword>
<dbReference type="Proteomes" id="UP001067231">
    <property type="component" value="Unassembled WGS sequence"/>
</dbReference>
<dbReference type="GO" id="GO:0016192">
    <property type="term" value="P:vesicle-mediated transport"/>
    <property type="evidence" value="ECO:0007669"/>
    <property type="project" value="InterPro"/>
</dbReference>
<dbReference type="InterPro" id="IPR001388">
    <property type="entry name" value="Synaptobrevin-like"/>
</dbReference>
<comment type="caution">
    <text evidence="5">The sequence shown here is derived from an EMBL/GenBank/DDBJ whole genome shotgun (WGS) entry which is preliminary data.</text>
</comment>
<dbReference type="GO" id="GO:0016020">
    <property type="term" value="C:membrane"/>
    <property type="evidence" value="ECO:0007669"/>
    <property type="project" value="InterPro"/>
</dbReference>
<evidence type="ECO:0000256" key="2">
    <source>
        <dbReference type="PROSITE-ProRule" id="PRU00290"/>
    </source>
</evidence>
<keyword evidence="2" id="KW-0175">Coiled coil</keyword>
<feature type="transmembrane region" description="Helical" evidence="3">
    <location>
        <begin position="124"/>
        <end position="150"/>
    </location>
</feature>
<keyword evidence="3" id="KW-0472">Membrane</keyword>
<dbReference type="OrthoDB" id="248747at2759"/>
<dbReference type="PANTHER" id="PTHR21136">
    <property type="entry name" value="SNARE PROTEINS"/>
    <property type="match status" value="1"/>
</dbReference>
<feature type="domain" description="V-SNARE coiled-coil homology" evidence="4">
    <location>
        <begin position="59"/>
        <end position="119"/>
    </location>
</feature>
<reference evidence="5" key="1">
    <citation type="submission" date="2022-10" db="EMBL/GenBank/DDBJ databases">
        <title>Adaptive evolution leads to modifications in subtelomeric GC content in a zoonotic Cryptosporidium species.</title>
        <authorList>
            <person name="Li J."/>
            <person name="Feng Y."/>
            <person name="Xiao L."/>
        </authorList>
    </citation>
    <scope>NUCLEOTIDE SEQUENCE</scope>
    <source>
        <strain evidence="5">33844</strain>
    </source>
</reference>
<name>A0A9D5DFF6_9CRYT</name>
<keyword evidence="3" id="KW-1133">Transmembrane helix</keyword>
<dbReference type="PRINTS" id="PR00219">
    <property type="entry name" value="SYNAPTOBREVN"/>
</dbReference>
<sequence length="193" mass="22138">MTDRSFGLTIPYEYLMDVRSKTLPFVEMLTSPISLILNGVVSPIIRKRAIHWSSPENTEYSSLVHQISSIQNVLIENIDILLERGEKLDLLVSRAKNLAIESSSFRRQSQRMQQSSEWPLIKKIVILFFVGIFTLTVYIILAVNCGGLFLTKCIYKLPSSYVSEPYIRISDDDQTQSEVIRQVEEFISELNTE</sequence>
<proteinExistence type="predicted"/>
<dbReference type="GO" id="GO:0015031">
    <property type="term" value="P:protein transport"/>
    <property type="evidence" value="ECO:0007669"/>
    <property type="project" value="UniProtKB-KW"/>
</dbReference>
<evidence type="ECO:0000259" key="4">
    <source>
        <dbReference type="PROSITE" id="PS50892"/>
    </source>
</evidence>
<dbReference type="InterPro" id="IPR051097">
    <property type="entry name" value="Synaptobrevin-like_transport"/>
</dbReference>
<organism evidence="5">
    <name type="scientific">Cryptosporidium canis</name>
    <dbReference type="NCBI Taxonomy" id="195482"/>
    <lineage>
        <taxon>Eukaryota</taxon>
        <taxon>Sar</taxon>
        <taxon>Alveolata</taxon>
        <taxon>Apicomplexa</taxon>
        <taxon>Conoidasida</taxon>
        <taxon>Coccidia</taxon>
        <taxon>Eucoccidiorida</taxon>
        <taxon>Eimeriorina</taxon>
        <taxon>Cryptosporidiidae</taxon>
        <taxon>Cryptosporidium</taxon>
    </lineage>
</organism>